<evidence type="ECO:0000313" key="1">
    <source>
        <dbReference type="EMBL" id="CAG9953808.1"/>
    </source>
</evidence>
<gene>
    <name evidence="1" type="ORF">CRV2_00018688</name>
</gene>
<organism evidence="1 2">
    <name type="scientific">Clonostachys rosea f. rosea IK726</name>
    <dbReference type="NCBI Taxonomy" id="1349383"/>
    <lineage>
        <taxon>Eukaryota</taxon>
        <taxon>Fungi</taxon>
        <taxon>Dikarya</taxon>
        <taxon>Ascomycota</taxon>
        <taxon>Pezizomycotina</taxon>
        <taxon>Sordariomycetes</taxon>
        <taxon>Hypocreomycetidae</taxon>
        <taxon>Hypocreales</taxon>
        <taxon>Bionectriaceae</taxon>
        <taxon>Clonostachys</taxon>
    </lineage>
</organism>
<reference evidence="1" key="1">
    <citation type="submission" date="2020-04" db="EMBL/GenBank/DDBJ databases">
        <authorList>
            <person name="Broberg M."/>
        </authorList>
    </citation>
    <scope>NUCLEOTIDE SEQUENCE</scope>
</reference>
<name>A0ACA9UN66_BIOOC</name>
<sequence length="307" mass="32838">MSSSTSPSTTITQALTTPFVAPSGCADNFVPASPVTTGRPQEPLSIFVSAVVNSRFAPCQPPGWDRGKDGTSFAFSPAVCPSAWTAYRLGQNYLAPARNGNYTAKCCSSGFTLTYGVGAEGIYHFPCARTLVNNMTTMTRTSTITQGYVNNTAITFISMYTTSAGTTTLSIHNAWLISWGPSDGSTLSPSPPMLKCTESVVDMWVPGETTVVPGNALDTCGPGESPRFGGLTGFLVIGLPLICAFLLVSCGSFFCLRHRKHKERRHVMRAMATDRASATQITKKHEDQSRSQQAMRENMSTQGSGNK</sequence>
<dbReference type="EMBL" id="CADEHS020000545">
    <property type="protein sequence ID" value="CAG9953808.1"/>
    <property type="molecule type" value="Genomic_DNA"/>
</dbReference>
<dbReference type="Proteomes" id="UP000836387">
    <property type="component" value="Unassembled WGS sequence"/>
</dbReference>
<reference evidence="1" key="2">
    <citation type="submission" date="2021-10" db="EMBL/GenBank/DDBJ databases">
        <authorList>
            <person name="Piombo E."/>
        </authorList>
    </citation>
    <scope>NUCLEOTIDE SEQUENCE</scope>
</reference>
<evidence type="ECO:0000313" key="2">
    <source>
        <dbReference type="Proteomes" id="UP000836387"/>
    </source>
</evidence>
<protein>
    <submittedName>
        <fullName evidence="1">Uncharacterized protein</fullName>
    </submittedName>
</protein>
<proteinExistence type="predicted"/>
<comment type="caution">
    <text evidence="1">The sequence shown here is derived from an EMBL/GenBank/DDBJ whole genome shotgun (WGS) entry which is preliminary data.</text>
</comment>
<keyword evidence="2" id="KW-1185">Reference proteome</keyword>
<accession>A0ACA9UN66</accession>